<dbReference type="PROSITE" id="PS50011">
    <property type="entry name" value="PROTEIN_KINASE_DOM"/>
    <property type="match status" value="1"/>
</dbReference>
<dbReference type="PANTHER" id="PTHR44329:SF160">
    <property type="entry name" value="OS05G0577700 PROTEIN"/>
    <property type="match status" value="1"/>
</dbReference>
<dbReference type="EMBL" id="JABTTQ020000005">
    <property type="protein sequence ID" value="KAK6155182.1"/>
    <property type="molecule type" value="Genomic_DNA"/>
</dbReference>
<gene>
    <name evidence="2" type="ORF">DH2020_009430</name>
</gene>
<accession>A0ABR0X6B1</accession>
<dbReference type="InterPro" id="IPR051681">
    <property type="entry name" value="Ser/Thr_Kinases-Pseudokinases"/>
</dbReference>
<name>A0ABR0X6B1_REHGL</name>
<sequence length="251" mass="28439">MAEAIRGGDGGFVRADQIDLKCLDEQLHRHLSRALTLEKQKPENGDQKPHEEEMREIAVRHVWEIDPSKLLIKSVIARGTFGTVHRGIYDGQDVAVKLLDWGEEGHGHRTQAEMASLRASFAQEVSVWHKLDHPNVTKVLNGNPYNRKCDVYSSGICLWEIYCCDMPYPNLSFSELTSAVVRQNLRPDIPRCCPSSLANVMKRCWDTNSDKRPEMDEVVSMLEAIDTSKGGGMIPLDQPRGCFCFRRYRGP</sequence>
<protein>
    <recommendedName>
        <fullName evidence="1">Protein kinase domain-containing protein</fullName>
    </recommendedName>
</protein>
<evidence type="ECO:0000313" key="3">
    <source>
        <dbReference type="Proteomes" id="UP001318860"/>
    </source>
</evidence>
<dbReference type="Gene3D" id="3.30.200.20">
    <property type="entry name" value="Phosphorylase Kinase, domain 1"/>
    <property type="match status" value="1"/>
</dbReference>
<dbReference type="Gene3D" id="1.10.510.10">
    <property type="entry name" value="Transferase(Phosphotransferase) domain 1"/>
    <property type="match status" value="1"/>
</dbReference>
<dbReference type="SUPFAM" id="SSF56112">
    <property type="entry name" value="Protein kinase-like (PK-like)"/>
    <property type="match status" value="1"/>
</dbReference>
<dbReference type="Proteomes" id="UP001318860">
    <property type="component" value="Unassembled WGS sequence"/>
</dbReference>
<dbReference type="Pfam" id="PF07714">
    <property type="entry name" value="PK_Tyr_Ser-Thr"/>
    <property type="match status" value="1"/>
</dbReference>
<organism evidence="2 3">
    <name type="scientific">Rehmannia glutinosa</name>
    <name type="common">Chinese foxglove</name>
    <dbReference type="NCBI Taxonomy" id="99300"/>
    <lineage>
        <taxon>Eukaryota</taxon>
        <taxon>Viridiplantae</taxon>
        <taxon>Streptophyta</taxon>
        <taxon>Embryophyta</taxon>
        <taxon>Tracheophyta</taxon>
        <taxon>Spermatophyta</taxon>
        <taxon>Magnoliopsida</taxon>
        <taxon>eudicotyledons</taxon>
        <taxon>Gunneridae</taxon>
        <taxon>Pentapetalae</taxon>
        <taxon>asterids</taxon>
        <taxon>lamiids</taxon>
        <taxon>Lamiales</taxon>
        <taxon>Orobanchaceae</taxon>
        <taxon>Rehmannieae</taxon>
        <taxon>Rehmannia</taxon>
    </lineage>
</organism>
<comment type="caution">
    <text evidence="2">The sequence shown here is derived from an EMBL/GenBank/DDBJ whole genome shotgun (WGS) entry which is preliminary data.</text>
</comment>
<dbReference type="PANTHER" id="PTHR44329">
    <property type="entry name" value="SERINE/THREONINE-PROTEIN KINASE TNNI3K-RELATED"/>
    <property type="match status" value="1"/>
</dbReference>
<evidence type="ECO:0000259" key="1">
    <source>
        <dbReference type="PROSITE" id="PS50011"/>
    </source>
</evidence>
<proteinExistence type="predicted"/>
<dbReference type="InterPro" id="IPR011009">
    <property type="entry name" value="Kinase-like_dom_sf"/>
</dbReference>
<feature type="domain" description="Protein kinase" evidence="1">
    <location>
        <begin position="1"/>
        <end position="225"/>
    </location>
</feature>
<dbReference type="InterPro" id="IPR000719">
    <property type="entry name" value="Prot_kinase_dom"/>
</dbReference>
<evidence type="ECO:0000313" key="2">
    <source>
        <dbReference type="EMBL" id="KAK6155182.1"/>
    </source>
</evidence>
<dbReference type="InterPro" id="IPR001245">
    <property type="entry name" value="Ser-Thr/Tyr_kinase_cat_dom"/>
</dbReference>
<keyword evidence="3" id="KW-1185">Reference proteome</keyword>
<reference evidence="2 3" key="1">
    <citation type="journal article" date="2021" name="Comput. Struct. Biotechnol. J.">
        <title>De novo genome assembly of the potent medicinal plant Rehmannia glutinosa using nanopore technology.</title>
        <authorList>
            <person name="Ma L."/>
            <person name="Dong C."/>
            <person name="Song C."/>
            <person name="Wang X."/>
            <person name="Zheng X."/>
            <person name="Niu Y."/>
            <person name="Chen S."/>
            <person name="Feng W."/>
        </authorList>
    </citation>
    <scope>NUCLEOTIDE SEQUENCE [LARGE SCALE GENOMIC DNA]</scope>
    <source>
        <strain evidence="2">DH-2019</strain>
    </source>
</reference>